<dbReference type="RefSeq" id="WP_182202082.1">
    <property type="nucleotide sequence ID" value="NZ_JACGLT010000001.1"/>
</dbReference>
<dbReference type="InterPro" id="IPR009081">
    <property type="entry name" value="PP-bd_ACP"/>
</dbReference>
<dbReference type="InterPro" id="IPR001031">
    <property type="entry name" value="Thioesterase"/>
</dbReference>
<dbReference type="SUPFAM" id="SSF52777">
    <property type="entry name" value="CoA-dependent acyltransferases"/>
    <property type="match status" value="2"/>
</dbReference>
<dbReference type="FunFam" id="3.40.50.980:FF:000001">
    <property type="entry name" value="Non-ribosomal peptide synthetase"/>
    <property type="match status" value="1"/>
</dbReference>
<dbReference type="PANTHER" id="PTHR45527">
    <property type="entry name" value="NONRIBOSOMAL PEPTIDE SYNTHETASE"/>
    <property type="match status" value="1"/>
</dbReference>
<dbReference type="InterPro" id="IPR023213">
    <property type="entry name" value="CAT-like_dom_sf"/>
</dbReference>
<evidence type="ECO:0000259" key="3">
    <source>
        <dbReference type="PROSITE" id="PS50075"/>
    </source>
</evidence>
<dbReference type="NCBIfam" id="TIGR01733">
    <property type="entry name" value="AA-adenyl-dom"/>
    <property type="match status" value="1"/>
</dbReference>
<evidence type="ECO:0000313" key="5">
    <source>
        <dbReference type="Proteomes" id="UP000541857"/>
    </source>
</evidence>
<organism evidence="4 5">
    <name type="scientific">Gelidibacter maritimus</name>
    <dbReference type="NCBI Taxonomy" id="2761487"/>
    <lineage>
        <taxon>Bacteria</taxon>
        <taxon>Pseudomonadati</taxon>
        <taxon>Bacteroidota</taxon>
        <taxon>Flavobacteriia</taxon>
        <taxon>Flavobacteriales</taxon>
        <taxon>Flavobacteriaceae</taxon>
        <taxon>Gelidibacter</taxon>
    </lineage>
</organism>
<dbReference type="InterPro" id="IPR036736">
    <property type="entry name" value="ACP-like_sf"/>
</dbReference>
<dbReference type="Pfam" id="PF00668">
    <property type="entry name" value="Condensation"/>
    <property type="match status" value="1"/>
</dbReference>
<dbReference type="EMBL" id="JACGLT010000001">
    <property type="protein sequence ID" value="MBA6151370.1"/>
    <property type="molecule type" value="Genomic_DNA"/>
</dbReference>
<evidence type="ECO:0000313" key="4">
    <source>
        <dbReference type="EMBL" id="MBA6151370.1"/>
    </source>
</evidence>
<dbReference type="Pfam" id="PF00975">
    <property type="entry name" value="Thioesterase"/>
    <property type="match status" value="1"/>
</dbReference>
<dbReference type="FunFam" id="3.40.50.12780:FF:000012">
    <property type="entry name" value="Non-ribosomal peptide synthetase"/>
    <property type="match status" value="1"/>
</dbReference>
<keyword evidence="2" id="KW-0597">Phosphoprotein</keyword>
<protein>
    <submittedName>
        <fullName evidence="4">Amino acid adenylation domain-containing protein</fullName>
    </submittedName>
</protein>
<sequence>MKESTIIIDNQPNFNPFAGPEIERVIYTTQPQAEIWIACKLGDDDANRAYNESVSLILKGDLDKSAFNDAVQTLVGRHEALRAVFSTDGRFMTIFKKLAITIDNQDFSQFNDAEKNKAIKDYLSAMANYVFDLVKGPLLKVGLLKLSETEHQLVLTGHHIICDGWSIGIMLQELGGLYSANVLKKPNTLPKPESFSAYADEQQAYLASPQHTKNENFWLDKFKGTVPQLTLPTDFPRPQYRTFKSERLDLPMSMALVNALKKTGLKSGSSLVTTLLSTFEIFLYTQTGQEDIVLGLPSADQAASGKIQMVGHCVNLLPLRSKIDTTLSFKDYLKQRKPQLFDAYEHQKFSFGELLQKLSIARDPSRVPLVPVVFNIDMGLDDGVSFEGLEYQLKSNPRAYETFEIFLNASGSADALVLEWSYNSNIFKPESIKEMMVSFEKVVQSIVANPDVKIGDIIKIDASEYAELNNTVASYPKQPLHELLLKQAQANPSRTALKFGDAEISYGELERQVHQVAHYLKEQGVENGDFVAVSLPRSIELIVTLIAIMECGAAYLPLDPSYPNKRLAFMLQDSEVKFTITTKEFSSALDSNTKLLLLENIFSNLARYPITPLKEKVDVENIVYILYTSGSTGKPKGVPITHKNLVNLLFSVLKKPGIKASDTLISITTISFDIAMVELFAPLLIGAKLIITNEETSKDTRLLLDVMKKEKITMMQATPATWQMLLYSGWDEPLPLRAISTGEALPLVLAKSILKQVTELWNMYGPTETTIWSAMKKISKEDTSITIGHPMANTQLYVVDEHNRLVSPNKIGELCIAGDGVAQGYWKRDDLTAEKFIKNPIETDLGPTLYRTGDLARLLPSGDVHCLGRIDHQVKIRGQRIELEEIEQALDALDHIQSAVVLLNEDQLIANVIASDLDKLNTNQVKVWKDVLKDQLPAHMIPNQFILVKAFPTTLSGKIDRKALLQNLPSKDEQLGFSAPVTESEKIITSIWEECLKIDKIDSRSDFFELGGHSVVGVQVMAKIEKVTGNRLPLVALLKHPTVKELAAYMDREFIVWDSLVPLKPEGTKPALYVVHGANHNVLMFNALAHHLDKDQPVFGLQSRGLSGVDEPHDSIDQMAADYISEILASNPNGPYALGGFSYGGIVAFEMARQLRAQGKVVTIVAQFDTYVYPSYYYTNPVKKKLLSNLFQMGKVVYLSFNMFASKKHFIRRKELLKIQISGLFLRLKHGKEKQYEMQFNVPYKMEENHQKATNAYTITPQDFVIDLFRAMEEINFVHDHDLLGWKKMGLRGIRKHMVPGNHVDMFDEPHVKVLAEKLQEVLDNKTLESV</sequence>
<dbReference type="Gene3D" id="3.40.50.980">
    <property type="match status" value="2"/>
</dbReference>
<dbReference type="InterPro" id="IPR020845">
    <property type="entry name" value="AMP-binding_CS"/>
</dbReference>
<dbReference type="PROSITE" id="PS00455">
    <property type="entry name" value="AMP_BINDING"/>
    <property type="match status" value="1"/>
</dbReference>
<dbReference type="InterPro" id="IPR020806">
    <property type="entry name" value="PKS_PP-bd"/>
</dbReference>
<name>A0A7W2M2C8_9FLAO</name>
<dbReference type="InterPro" id="IPR010071">
    <property type="entry name" value="AA_adenyl_dom"/>
</dbReference>
<dbReference type="GO" id="GO:0044550">
    <property type="term" value="P:secondary metabolite biosynthetic process"/>
    <property type="evidence" value="ECO:0007669"/>
    <property type="project" value="TreeGrafter"/>
</dbReference>
<keyword evidence="1" id="KW-0596">Phosphopantetheine</keyword>
<dbReference type="CDD" id="cd19531">
    <property type="entry name" value="LCL_NRPS-like"/>
    <property type="match status" value="1"/>
</dbReference>
<dbReference type="Pfam" id="PF00550">
    <property type="entry name" value="PP-binding"/>
    <property type="match status" value="1"/>
</dbReference>
<comment type="caution">
    <text evidence="4">The sequence shown here is derived from an EMBL/GenBank/DDBJ whole genome shotgun (WGS) entry which is preliminary data.</text>
</comment>
<dbReference type="SUPFAM" id="SSF47336">
    <property type="entry name" value="ACP-like"/>
    <property type="match status" value="1"/>
</dbReference>
<dbReference type="GO" id="GO:0005737">
    <property type="term" value="C:cytoplasm"/>
    <property type="evidence" value="ECO:0007669"/>
    <property type="project" value="TreeGrafter"/>
</dbReference>
<dbReference type="InterPro" id="IPR029058">
    <property type="entry name" value="AB_hydrolase_fold"/>
</dbReference>
<dbReference type="GO" id="GO:0031177">
    <property type="term" value="F:phosphopantetheine binding"/>
    <property type="evidence" value="ECO:0007669"/>
    <property type="project" value="InterPro"/>
</dbReference>
<dbReference type="Proteomes" id="UP000541857">
    <property type="component" value="Unassembled WGS sequence"/>
</dbReference>
<accession>A0A7W2M2C8</accession>
<dbReference type="Gene3D" id="1.10.1200.10">
    <property type="entry name" value="ACP-like"/>
    <property type="match status" value="1"/>
</dbReference>
<dbReference type="InterPro" id="IPR045851">
    <property type="entry name" value="AMP-bd_C_sf"/>
</dbReference>
<dbReference type="Pfam" id="PF00501">
    <property type="entry name" value="AMP-binding"/>
    <property type="match status" value="1"/>
</dbReference>
<dbReference type="GO" id="GO:0003824">
    <property type="term" value="F:catalytic activity"/>
    <property type="evidence" value="ECO:0007669"/>
    <property type="project" value="InterPro"/>
</dbReference>
<dbReference type="PANTHER" id="PTHR45527:SF1">
    <property type="entry name" value="FATTY ACID SYNTHASE"/>
    <property type="match status" value="1"/>
</dbReference>
<gene>
    <name evidence="4" type="ORF">H3Z82_01360</name>
</gene>
<dbReference type="SUPFAM" id="SSF53474">
    <property type="entry name" value="alpha/beta-Hydrolases"/>
    <property type="match status" value="1"/>
</dbReference>
<dbReference type="Gene3D" id="3.30.300.30">
    <property type="match status" value="1"/>
</dbReference>
<dbReference type="Gene3D" id="3.30.559.30">
    <property type="entry name" value="Nonribosomal peptide synthetase, condensation domain"/>
    <property type="match status" value="1"/>
</dbReference>
<dbReference type="InterPro" id="IPR000873">
    <property type="entry name" value="AMP-dep_synth/lig_dom"/>
</dbReference>
<dbReference type="InterPro" id="IPR001242">
    <property type="entry name" value="Condensation_dom"/>
</dbReference>
<evidence type="ECO:0000256" key="2">
    <source>
        <dbReference type="ARBA" id="ARBA00022553"/>
    </source>
</evidence>
<dbReference type="Gene3D" id="3.30.559.10">
    <property type="entry name" value="Chloramphenicol acetyltransferase-like domain"/>
    <property type="match status" value="1"/>
</dbReference>
<keyword evidence="5" id="KW-1185">Reference proteome</keyword>
<evidence type="ECO:0000256" key="1">
    <source>
        <dbReference type="ARBA" id="ARBA00022450"/>
    </source>
</evidence>
<dbReference type="SUPFAM" id="SSF56801">
    <property type="entry name" value="Acetyl-CoA synthetase-like"/>
    <property type="match status" value="1"/>
</dbReference>
<reference evidence="4 5" key="1">
    <citation type="submission" date="2020-07" db="EMBL/GenBank/DDBJ databases">
        <title>Bacterium isolated from marine sediment.</title>
        <authorList>
            <person name="Shang D."/>
        </authorList>
    </citation>
    <scope>NUCLEOTIDE SEQUENCE [LARGE SCALE GENOMIC DNA]</scope>
    <source>
        <strain evidence="4 5">F6074</strain>
    </source>
</reference>
<dbReference type="Gene3D" id="3.40.50.1820">
    <property type="entry name" value="alpha/beta hydrolase"/>
    <property type="match status" value="1"/>
</dbReference>
<dbReference type="Gene3D" id="2.30.38.10">
    <property type="entry name" value="Luciferase, Domain 3"/>
    <property type="match status" value="1"/>
</dbReference>
<dbReference type="SMART" id="SM00823">
    <property type="entry name" value="PKS_PP"/>
    <property type="match status" value="1"/>
</dbReference>
<feature type="domain" description="Carrier" evidence="3">
    <location>
        <begin position="979"/>
        <end position="1054"/>
    </location>
</feature>
<proteinExistence type="predicted"/>
<dbReference type="GO" id="GO:0043041">
    <property type="term" value="P:amino acid activation for nonribosomal peptide biosynthetic process"/>
    <property type="evidence" value="ECO:0007669"/>
    <property type="project" value="TreeGrafter"/>
</dbReference>
<dbReference type="PROSITE" id="PS50075">
    <property type="entry name" value="CARRIER"/>
    <property type="match status" value="1"/>
</dbReference>